<evidence type="ECO:0000313" key="6">
    <source>
        <dbReference type="EMBL" id="AYV82541.1"/>
    </source>
</evidence>
<organism evidence="6">
    <name type="scientific">Hyperionvirus sp</name>
    <dbReference type="NCBI Taxonomy" id="2487770"/>
    <lineage>
        <taxon>Viruses</taxon>
        <taxon>Varidnaviria</taxon>
        <taxon>Bamfordvirae</taxon>
        <taxon>Nucleocytoviricota</taxon>
        <taxon>Megaviricetes</taxon>
        <taxon>Imitervirales</taxon>
        <taxon>Mimiviridae</taxon>
        <taxon>Klosneuvirinae</taxon>
    </lineage>
</organism>
<keyword evidence="4" id="KW-0274">FAD</keyword>
<dbReference type="GO" id="GO:0016614">
    <property type="term" value="F:oxidoreductase activity, acting on CH-OH group of donors"/>
    <property type="evidence" value="ECO:0007669"/>
    <property type="project" value="InterPro"/>
</dbReference>
<dbReference type="Gene3D" id="3.50.50.60">
    <property type="entry name" value="FAD/NAD(P)-binding domain"/>
    <property type="match status" value="1"/>
</dbReference>
<accession>A0A3G5A8N1</accession>
<evidence type="ECO:0000259" key="5">
    <source>
        <dbReference type="PROSITE" id="PS00624"/>
    </source>
</evidence>
<reference evidence="6" key="1">
    <citation type="submission" date="2018-10" db="EMBL/GenBank/DDBJ databases">
        <title>Hidden diversity of soil giant viruses.</title>
        <authorList>
            <person name="Schulz F."/>
            <person name="Alteio L."/>
            <person name="Goudeau D."/>
            <person name="Ryan E.M."/>
            <person name="Malmstrom R.R."/>
            <person name="Blanchard J."/>
            <person name="Woyke T."/>
        </authorList>
    </citation>
    <scope>NUCLEOTIDE SEQUENCE</scope>
    <source>
        <strain evidence="6">HYV1</strain>
    </source>
</reference>
<dbReference type="Gene3D" id="3.30.560.10">
    <property type="entry name" value="Glucose Oxidase, domain 3"/>
    <property type="match status" value="1"/>
</dbReference>
<dbReference type="InterPro" id="IPR000172">
    <property type="entry name" value="GMC_OxRdtase_N"/>
</dbReference>
<dbReference type="SUPFAM" id="SSF54373">
    <property type="entry name" value="FAD-linked reductases, C-terminal domain"/>
    <property type="match status" value="1"/>
</dbReference>
<dbReference type="InterPro" id="IPR012132">
    <property type="entry name" value="GMC_OxRdtase"/>
</dbReference>
<dbReference type="PROSITE" id="PS00624">
    <property type="entry name" value="GMC_OXRED_2"/>
    <property type="match status" value="1"/>
</dbReference>
<protein>
    <submittedName>
        <fullName evidence="6">Glucose-methanol-choline oxidoreductase</fullName>
    </submittedName>
</protein>
<evidence type="ECO:0000256" key="2">
    <source>
        <dbReference type="ARBA" id="ARBA00010790"/>
    </source>
</evidence>
<name>A0A3G5A8N1_9VIRU</name>
<dbReference type="PIRSF" id="PIRSF000137">
    <property type="entry name" value="Alcohol_oxidase"/>
    <property type="match status" value="1"/>
</dbReference>
<dbReference type="Pfam" id="PF00732">
    <property type="entry name" value="GMC_oxred_N"/>
    <property type="match status" value="1"/>
</dbReference>
<comment type="cofactor">
    <cofactor evidence="1">
        <name>FAD</name>
        <dbReference type="ChEBI" id="CHEBI:57692"/>
    </cofactor>
</comment>
<dbReference type="InterPro" id="IPR007867">
    <property type="entry name" value="GMC_OxRtase_C"/>
</dbReference>
<feature type="domain" description="Glucose-methanol-choline oxidoreductase N-terminal" evidence="5">
    <location>
        <begin position="317"/>
        <end position="331"/>
    </location>
</feature>
<dbReference type="Pfam" id="PF05199">
    <property type="entry name" value="GMC_oxred_C"/>
    <property type="match status" value="1"/>
</dbReference>
<keyword evidence="3" id="KW-0285">Flavoprotein</keyword>
<dbReference type="GO" id="GO:0050660">
    <property type="term" value="F:flavin adenine dinucleotide binding"/>
    <property type="evidence" value="ECO:0007669"/>
    <property type="project" value="InterPro"/>
</dbReference>
<evidence type="ECO:0000256" key="4">
    <source>
        <dbReference type="ARBA" id="ARBA00022827"/>
    </source>
</evidence>
<proteinExistence type="inferred from homology"/>
<gene>
    <name evidence="6" type="ORF">Hyperionvirus1_120</name>
</gene>
<dbReference type="SUPFAM" id="SSF51905">
    <property type="entry name" value="FAD/NAD(P)-binding domain"/>
    <property type="match status" value="1"/>
</dbReference>
<dbReference type="InterPro" id="IPR036188">
    <property type="entry name" value="FAD/NAD-bd_sf"/>
</dbReference>
<dbReference type="PANTHER" id="PTHR11552:SF147">
    <property type="entry name" value="CHOLINE DEHYDROGENASE, MITOCHONDRIAL"/>
    <property type="match status" value="1"/>
</dbReference>
<dbReference type="PANTHER" id="PTHR11552">
    <property type="entry name" value="GLUCOSE-METHANOL-CHOLINE GMC OXIDOREDUCTASE"/>
    <property type="match status" value="1"/>
</dbReference>
<dbReference type="EMBL" id="MK072383">
    <property type="protein sequence ID" value="AYV82541.1"/>
    <property type="molecule type" value="Genomic_DNA"/>
</dbReference>
<evidence type="ECO:0000256" key="3">
    <source>
        <dbReference type="ARBA" id="ARBA00022630"/>
    </source>
</evidence>
<evidence type="ECO:0000256" key="1">
    <source>
        <dbReference type="ARBA" id="ARBA00001974"/>
    </source>
</evidence>
<sequence>MNGNIPKSIFLSSYYLSDMNKDKYTKYKFKYLNDKSDDWADYIVVGAGAAGCVVAGRLAESMDANVLVLELGPDNGENPDILDPSEPSLLWNHPDGPNPSPTCLNFKTNVQLDRTYHYPRGNGAGGSVNHHALIDGLGSYKIYDNIGKLVNDEATWGSENVWKYFKKMESYNNIYNTSNDHGHDGWLQLKPCNVTSPVQKDFIFAANKLFSAPIRYDFASNRHDVAGVGLGNIQIDQNGLRSNSFSGLLKPLLKRGNVKIMYNTIVSRVVLDEGTHRAVGVEALMNDHYSVDCTVHKENPLGRHFFNARKEIILCGGAINTPQLLMLSGIGPKDHLKEHHIKPVIDLPGVGTDVMDHHECGLTFEIDPTKYVWAAQAAKIIKNKPNAKLKQYLEQFIRNESPDVGDNQVFFDWFSGLDSDGKMKEHIVNDDDPDLHIHSAAGFFFDFDFKSTQPLPNGKQRIDYFHSQTDLNHPEFPRVFHNFLLESLKLNRADGTIRLASSDPKTPPIIDIALYKDDIACERLARGILMIRAIVNHPTLKKYYKLDDQNRVTEILPGYKYETIPQLKDYLKRFSSIGHHISGSCAMKVHNGSNKQGVVDSKLRVLGVENLRIADTSIYPYPFLHGYNTSRGAYVVGEIAADLIKI</sequence>
<comment type="similarity">
    <text evidence="2">Belongs to the GMC oxidoreductase family.</text>
</comment>